<evidence type="ECO:0000256" key="8">
    <source>
        <dbReference type="ARBA" id="ARBA00022989"/>
    </source>
</evidence>
<comment type="caution">
    <text evidence="12">The sequence shown here is derived from an EMBL/GenBank/DDBJ whole genome shotgun (WGS) entry which is preliminary data.</text>
</comment>
<feature type="transmembrane region" description="Helical" evidence="11">
    <location>
        <begin position="125"/>
        <end position="146"/>
    </location>
</feature>
<organism evidence="12 13">
    <name type="scientific">Eleginops maclovinus</name>
    <name type="common">Patagonian blennie</name>
    <name type="synonym">Eleginus maclovinus</name>
    <dbReference type="NCBI Taxonomy" id="56733"/>
    <lineage>
        <taxon>Eukaryota</taxon>
        <taxon>Metazoa</taxon>
        <taxon>Chordata</taxon>
        <taxon>Craniata</taxon>
        <taxon>Vertebrata</taxon>
        <taxon>Euteleostomi</taxon>
        <taxon>Actinopterygii</taxon>
        <taxon>Neopterygii</taxon>
        <taxon>Teleostei</taxon>
        <taxon>Neoteleostei</taxon>
        <taxon>Acanthomorphata</taxon>
        <taxon>Eupercaria</taxon>
        <taxon>Perciformes</taxon>
        <taxon>Notothenioidei</taxon>
        <taxon>Eleginopidae</taxon>
        <taxon>Eleginops</taxon>
    </lineage>
</organism>
<keyword evidence="7" id="KW-0965">Cell junction</keyword>
<evidence type="ECO:0000256" key="10">
    <source>
        <dbReference type="SAM" id="MobiDB-lite"/>
    </source>
</evidence>
<evidence type="ECO:0000256" key="5">
    <source>
        <dbReference type="ARBA" id="ARBA00022475"/>
    </source>
</evidence>
<sequence length="245" mass="26856">MKYLAHTAHWQFLGLMSGVLAWILIVATTGLNDWRLWFVSDMSVVSSGVAWVGIWRACFYSHALPAIENCRSIGLSDSFAPAEIPAAQVLMVLALFCGLLGNISAAAAMRMVYFSMKDRRNIRTLFRLAGGLYLLTGSCSSVPLLWNMNSVLTNRTIHFPPDFHLPASPAHQHVGPAIIVGVFASVLTLVSGLLFLCYRYAWEALGSDAPEDLGEPETRLEQKSGLPKGDQQGGDNPAFHREDHP</sequence>
<evidence type="ECO:0000313" key="12">
    <source>
        <dbReference type="EMBL" id="KAK5873263.1"/>
    </source>
</evidence>
<evidence type="ECO:0000256" key="1">
    <source>
        <dbReference type="ARBA" id="ARBA00004435"/>
    </source>
</evidence>
<reference evidence="12 13" key="1">
    <citation type="journal article" date="2023" name="Genes (Basel)">
        <title>Chromosome-Level Genome Assembly and Circadian Gene Repertoire of the Patagonia Blennie Eleginops maclovinus-The Closest Ancestral Proxy of Antarctic Cryonotothenioids.</title>
        <authorList>
            <person name="Cheng C.C."/>
            <person name="Rivera-Colon A.G."/>
            <person name="Minhas B.F."/>
            <person name="Wilson L."/>
            <person name="Rayamajhi N."/>
            <person name="Vargas-Chacoff L."/>
            <person name="Catchen J.M."/>
        </authorList>
    </citation>
    <scope>NUCLEOTIDE SEQUENCE [LARGE SCALE GENOMIC DNA]</scope>
    <source>
        <strain evidence="12">JMC-PN-2008</strain>
    </source>
</reference>
<keyword evidence="13" id="KW-1185">Reference proteome</keyword>
<dbReference type="PRINTS" id="PR01077">
    <property type="entry name" value="CLAUDIN"/>
</dbReference>
<evidence type="ECO:0000256" key="7">
    <source>
        <dbReference type="ARBA" id="ARBA00022949"/>
    </source>
</evidence>
<keyword evidence="8 11" id="KW-1133">Transmembrane helix</keyword>
<keyword evidence="6 11" id="KW-0812">Transmembrane</keyword>
<evidence type="ECO:0000256" key="11">
    <source>
        <dbReference type="SAM" id="Phobius"/>
    </source>
</evidence>
<dbReference type="EMBL" id="JAUZQC010000003">
    <property type="protein sequence ID" value="KAK5873263.1"/>
    <property type="molecule type" value="Genomic_DNA"/>
</dbReference>
<evidence type="ECO:0000256" key="2">
    <source>
        <dbReference type="ARBA" id="ARBA00004651"/>
    </source>
</evidence>
<feature type="transmembrane region" description="Helical" evidence="11">
    <location>
        <begin position="12"/>
        <end position="31"/>
    </location>
</feature>
<keyword evidence="5" id="KW-1003">Cell membrane</keyword>
<dbReference type="Gene3D" id="1.20.140.150">
    <property type="match status" value="1"/>
</dbReference>
<evidence type="ECO:0000256" key="4">
    <source>
        <dbReference type="ARBA" id="ARBA00022427"/>
    </source>
</evidence>
<feature type="region of interest" description="Disordered" evidence="10">
    <location>
        <begin position="208"/>
        <end position="245"/>
    </location>
</feature>
<dbReference type="GO" id="GO:0005198">
    <property type="term" value="F:structural molecule activity"/>
    <property type="evidence" value="ECO:0007669"/>
    <property type="project" value="InterPro"/>
</dbReference>
<dbReference type="PANTHER" id="PTHR12002">
    <property type="entry name" value="CLAUDIN"/>
    <property type="match status" value="1"/>
</dbReference>
<evidence type="ECO:0000256" key="6">
    <source>
        <dbReference type="ARBA" id="ARBA00022692"/>
    </source>
</evidence>
<name>A0AAN8AY51_ELEMC</name>
<comment type="subcellular location">
    <subcellularLocation>
        <location evidence="1">Cell junction</location>
        <location evidence="1">Tight junction</location>
    </subcellularLocation>
    <subcellularLocation>
        <location evidence="2">Cell membrane</location>
        <topology evidence="2">Multi-pass membrane protein</topology>
    </subcellularLocation>
</comment>
<evidence type="ECO:0008006" key="14">
    <source>
        <dbReference type="Google" id="ProtNLM"/>
    </source>
</evidence>
<feature type="transmembrane region" description="Helical" evidence="11">
    <location>
        <begin position="174"/>
        <end position="198"/>
    </location>
</feature>
<accession>A0AAN8AY51</accession>
<comment type="similarity">
    <text evidence="3">Belongs to the claudin family.</text>
</comment>
<feature type="transmembrane region" description="Helical" evidence="11">
    <location>
        <begin position="89"/>
        <end position="113"/>
    </location>
</feature>
<dbReference type="Pfam" id="PF13903">
    <property type="entry name" value="Claudin_2"/>
    <property type="match status" value="1"/>
</dbReference>
<dbReference type="GO" id="GO:0005886">
    <property type="term" value="C:plasma membrane"/>
    <property type="evidence" value="ECO:0007669"/>
    <property type="project" value="UniProtKB-SubCell"/>
</dbReference>
<evidence type="ECO:0000256" key="3">
    <source>
        <dbReference type="ARBA" id="ARBA00008295"/>
    </source>
</evidence>
<gene>
    <name evidence="12" type="ORF">PBY51_018320</name>
</gene>
<dbReference type="InterPro" id="IPR004031">
    <property type="entry name" value="PMP22/EMP/MP20/Claudin"/>
</dbReference>
<keyword evidence="9 11" id="KW-0472">Membrane</keyword>
<proteinExistence type="inferred from homology"/>
<dbReference type="InterPro" id="IPR006187">
    <property type="entry name" value="Claudin"/>
</dbReference>
<dbReference type="AlphaFoldDB" id="A0AAN8AY51"/>
<dbReference type="Proteomes" id="UP001346869">
    <property type="component" value="Unassembled WGS sequence"/>
</dbReference>
<evidence type="ECO:0000256" key="9">
    <source>
        <dbReference type="ARBA" id="ARBA00023136"/>
    </source>
</evidence>
<keyword evidence="4" id="KW-0796">Tight junction</keyword>
<protein>
    <recommendedName>
        <fullName evidence="14">Claudin 34</fullName>
    </recommendedName>
</protein>
<dbReference type="GO" id="GO:0005923">
    <property type="term" value="C:bicellular tight junction"/>
    <property type="evidence" value="ECO:0007669"/>
    <property type="project" value="UniProtKB-SubCell"/>
</dbReference>
<reference evidence="12 13" key="2">
    <citation type="journal article" date="2023" name="Mol. Biol. Evol.">
        <title>Genomics of Secondarily Temperate Adaptation in the Only Non-Antarctic Icefish.</title>
        <authorList>
            <person name="Rivera-Colon A.G."/>
            <person name="Rayamajhi N."/>
            <person name="Minhas B.F."/>
            <person name="Madrigal G."/>
            <person name="Bilyk K.T."/>
            <person name="Yoon V."/>
            <person name="Hune M."/>
            <person name="Gregory S."/>
            <person name="Cheng C.H.C."/>
            <person name="Catchen J.M."/>
        </authorList>
    </citation>
    <scope>NUCLEOTIDE SEQUENCE [LARGE SCALE GENOMIC DNA]</scope>
    <source>
        <strain evidence="12">JMC-PN-2008</strain>
    </source>
</reference>
<evidence type="ECO:0000313" key="13">
    <source>
        <dbReference type="Proteomes" id="UP001346869"/>
    </source>
</evidence>